<evidence type="ECO:0000256" key="1">
    <source>
        <dbReference type="SAM" id="MobiDB-lite"/>
    </source>
</evidence>
<dbReference type="VEuPathDB" id="AmoebaDB:EHI8A_014800"/>
<evidence type="ECO:0000313" key="3">
    <source>
        <dbReference type="Proteomes" id="UP000078387"/>
    </source>
</evidence>
<organism evidence="2 3">
    <name type="scientific">Entamoeba histolytica</name>
    <dbReference type="NCBI Taxonomy" id="5759"/>
    <lineage>
        <taxon>Eukaryota</taxon>
        <taxon>Amoebozoa</taxon>
        <taxon>Evosea</taxon>
        <taxon>Archamoebae</taxon>
        <taxon>Mastigamoebida</taxon>
        <taxon>Entamoebidae</taxon>
        <taxon>Entamoeba</taxon>
    </lineage>
</organism>
<dbReference type="OMA" id="EMCTICK"/>
<dbReference type="EMBL" id="BDEQ01000001">
    <property type="protein sequence ID" value="GAT97698.1"/>
    <property type="molecule type" value="Genomic_DNA"/>
</dbReference>
<feature type="region of interest" description="Disordered" evidence="1">
    <location>
        <begin position="1"/>
        <end position="21"/>
    </location>
</feature>
<dbReference type="VEuPathDB" id="AmoebaDB:EHI5A_036990"/>
<feature type="compositionally biased region" description="Polar residues" evidence="1">
    <location>
        <begin position="11"/>
        <end position="21"/>
    </location>
</feature>
<dbReference type="AlphaFoldDB" id="A0A5K1VBD0"/>
<comment type="caution">
    <text evidence="2">The sequence shown here is derived from an EMBL/GenBank/DDBJ whole genome shotgun (WGS) entry which is preliminary data.</text>
</comment>
<dbReference type="VEuPathDB" id="AmoebaDB:KM1_045630"/>
<proteinExistence type="predicted"/>
<feature type="compositionally biased region" description="Basic residues" evidence="1">
    <location>
        <begin position="1"/>
        <end position="10"/>
    </location>
</feature>
<gene>
    <name evidence="2" type="ORF">CL6EHI_143640</name>
</gene>
<protein>
    <submittedName>
        <fullName evidence="2">Uncharacterized protein</fullName>
    </submittedName>
</protein>
<evidence type="ECO:0000313" key="2">
    <source>
        <dbReference type="EMBL" id="GAT97698.1"/>
    </source>
</evidence>
<name>A0A5K1VBD0_ENTHI</name>
<dbReference type="VEuPathDB" id="AmoebaDB:EHI_143640"/>
<dbReference type="VEuPathDB" id="AmoebaDB:EHI7A_018890"/>
<reference evidence="2 3" key="1">
    <citation type="submission" date="2016-05" db="EMBL/GenBank/DDBJ databases">
        <title>First whole genome sequencing of Entamoeba histolytica HM1:IMSS-clone-6.</title>
        <authorList>
            <person name="Mukherjee Avik.K."/>
            <person name="Izumyama S."/>
            <person name="Nakada-Tsukui K."/>
            <person name="Nozaki T."/>
        </authorList>
    </citation>
    <scope>NUCLEOTIDE SEQUENCE [LARGE SCALE GENOMIC DNA]</scope>
    <source>
        <strain evidence="2 3">HM1:IMSS clone 6</strain>
    </source>
</reference>
<sequence length="273" mass="30633">MSEKKSKKASKTPQVIDNTNSTFNLTFEKNKEFDFSDDDEKDDQLEVDPSTTEIPKRKISIVLNDAPTLRKSNTSRISTLPPSKTRSSLTAKNDFEKGIDAFELGDYNKAVQYFFGYATTTEKKKETQLCLSYQLACNIIHRIMSAPGTIDVYLASILICLPLLPPHRRVVLRIAKNIFIKENIQLPENLRIFSGISEEVNSSRQPLNGICCHCKKEVSLIRSQCDCGKERIFDCISFTPAGENLVKCEKCGAVFSQGESCVFCKGTCHPLNL</sequence>
<dbReference type="Proteomes" id="UP000078387">
    <property type="component" value="Unassembled WGS sequence"/>
</dbReference>
<accession>A0A5K1VBD0</accession>